<dbReference type="InterPro" id="IPR051198">
    <property type="entry name" value="BchE-like"/>
</dbReference>
<dbReference type="PROSITE" id="PS51918">
    <property type="entry name" value="RADICAL_SAM"/>
    <property type="match status" value="1"/>
</dbReference>
<keyword evidence="3" id="KW-0479">Metal-binding</keyword>
<gene>
    <name evidence="8" type="ORF">SCWH03_57340</name>
</gene>
<evidence type="ECO:0000313" key="8">
    <source>
        <dbReference type="EMBL" id="GFH39466.1"/>
    </source>
</evidence>
<dbReference type="InterPro" id="IPR006158">
    <property type="entry name" value="Cobalamin-bd"/>
</dbReference>
<dbReference type="AlphaFoldDB" id="A0A6A0B300"/>
<evidence type="ECO:0000256" key="3">
    <source>
        <dbReference type="ARBA" id="ARBA00022723"/>
    </source>
</evidence>
<dbReference type="GO" id="GO:0031419">
    <property type="term" value="F:cobalamin binding"/>
    <property type="evidence" value="ECO:0007669"/>
    <property type="project" value="InterPro"/>
</dbReference>
<feature type="domain" description="B12-binding" evidence="6">
    <location>
        <begin position="18"/>
        <end position="165"/>
    </location>
</feature>
<dbReference type="Proteomes" id="UP000484988">
    <property type="component" value="Unassembled WGS sequence"/>
</dbReference>
<sequence>MTATPVLVPLPIVAPDARPRVTLTVWLADLTYTQQAISAETMPQAVAGIATYATTRMDLARPVRIFKYPEALADALEQDGPPDVIGFSHYIWNSQLSLAFADLIKERFPRTTVVFGGPHYPLRLPEQTVFWRERLAGRVDFYVDGEGEAAFADLLIALSRTSRDDVRGSLPGVHHLDSDGTLYAPPPRPRIHDLSDVPSPYTLGLMDEFFDGKLVPTVQTNRGCPFKCTFCQEGTAYFQKVAKKNAEHIRGELHYIGHRMKPLVEAGAARNELLITDSNFGMYPEDHVTCRVIAECQQMYGWPRVVNVTTGKNQRDRVLSAVAQVPGAISLSGAVQSLDPGVLGNIARTNIDPGKLMEIALAAADTGTRTYSEVILALPGDSKARHLGTLRQLVDAGFDRLNMFQLTLLPGSEMCTDAYRREHGLVTKWRVMPRCYGSYTVLGEELRAAEVDEVCVTVPDMPYEDYRECRVMNLLLASLYNDGLFAVLLAILRAHQISPMSWLERARTMDHGPALAAVLKEFSAETDEQLWDERADLLSYATGNIDQYIGGHLGNNLLYTYRTRILSEALDDTADLAARSCLAVLREAGVGVGGGSLVEALVREAAEYHRLALADVFRTDPPEVLRQPARFDLDALLAAGRHRDGSRDPRHFRLMEGRVREFVLTAEQRRTLSTYMGQFGTTPWGIGRLLTKVRLADIVRHVRMTPGPGTAPAPAGTEAPST</sequence>
<dbReference type="SFLD" id="SFLDS00029">
    <property type="entry name" value="Radical_SAM"/>
    <property type="match status" value="1"/>
</dbReference>
<dbReference type="PANTHER" id="PTHR43409:SF16">
    <property type="entry name" value="SLR0320 PROTEIN"/>
    <property type="match status" value="1"/>
</dbReference>
<keyword evidence="9" id="KW-1185">Reference proteome</keyword>
<dbReference type="SMART" id="SM00729">
    <property type="entry name" value="Elp3"/>
    <property type="match status" value="1"/>
</dbReference>
<evidence type="ECO:0000256" key="4">
    <source>
        <dbReference type="ARBA" id="ARBA00023004"/>
    </source>
</evidence>
<evidence type="ECO:0000313" key="9">
    <source>
        <dbReference type="Proteomes" id="UP000484988"/>
    </source>
</evidence>
<dbReference type="InterPro" id="IPR006638">
    <property type="entry name" value="Elp3/MiaA/NifB-like_rSAM"/>
</dbReference>
<keyword evidence="2" id="KW-0949">S-adenosyl-L-methionine</keyword>
<keyword evidence="5" id="KW-0411">Iron-sulfur</keyword>
<dbReference type="CDD" id="cd01335">
    <property type="entry name" value="Radical_SAM"/>
    <property type="match status" value="1"/>
</dbReference>
<dbReference type="GO" id="GO:0005829">
    <property type="term" value="C:cytosol"/>
    <property type="evidence" value="ECO:0007669"/>
    <property type="project" value="TreeGrafter"/>
</dbReference>
<evidence type="ECO:0000256" key="5">
    <source>
        <dbReference type="ARBA" id="ARBA00023014"/>
    </source>
</evidence>
<dbReference type="Gene3D" id="3.40.50.280">
    <property type="entry name" value="Cobalamin-binding domain"/>
    <property type="match status" value="1"/>
</dbReference>
<dbReference type="EMBL" id="BLLG01000031">
    <property type="protein sequence ID" value="GFH39466.1"/>
    <property type="molecule type" value="Genomic_DNA"/>
</dbReference>
<dbReference type="RefSeq" id="WP_173267483.1">
    <property type="nucleotide sequence ID" value="NZ_BLLG01000031.1"/>
</dbReference>
<dbReference type="GO" id="GO:0046872">
    <property type="term" value="F:metal ion binding"/>
    <property type="evidence" value="ECO:0007669"/>
    <property type="project" value="UniProtKB-KW"/>
</dbReference>
<dbReference type="PANTHER" id="PTHR43409">
    <property type="entry name" value="ANAEROBIC MAGNESIUM-PROTOPORPHYRIN IX MONOMETHYL ESTER CYCLASE-RELATED"/>
    <property type="match status" value="1"/>
</dbReference>
<dbReference type="PROSITE" id="PS51332">
    <property type="entry name" value="B12_BINDING"/>
    <property type="match status" value="1"/>
</dbReference>
<dbReference type="InterPro" id="IPR058240">
    <property type="entry name" value="rSAM_sf"/>
</dbReference>
<evidence type="ECO:0000259" key="7">
    <source>
        <dbReference type="PROSITE" id="PS51918"/>
    </source>
</evidence>
<dbReference type="SFLD" id="SFLDG01123">
    <property type="entry name" value="methyltransferase_(Class_B)"/>
    <property type="match status" value="1"/>
</dbReference>
<evidence type="ECO:0000256" key="1">
    <source>
        <dbReference type="ARBA" id="ARBA00001966"/>
    </source>
</evidence>
<reference evidence="8 9" key="1">
    <citation type="submission" date="2020-02" db="EMBL/GenBank/DDBJ databases">
        <title>Whole Genome Shotgun Sequence of Streptomyces sp. strain CWH03.</title>
        <authorList>
            <person name="Dohra H."/>
            <person name="Kodani S."/>
            <person name="Yamamura H."/>
        </authorList>
    </citation>
    <scope>NUCLEOTIDE SEQUENCE [LARGE SCALE GENOMIC DNA]</scope>
    <source>
        <strain evidence="8 9">CWH03</strain>
    </source>
</reference>
<evidence type="ECO:0000256" key="2">
    <source>
        <dbReference type="ARBA" id="ARBA00022691"/>
    </source>
</evidence>
<keyword evidence="4" id="KW-0408">Iron</keyword>
<dbReference type="InterPro" id="IPR007197">
    <property type="entry name" value="rSAM"/>
</dbReference>
<organism evidence="8 9">
    <name type="scientific">Streptomyces pacificus</name>
    <dbReference type="NCBI Taxonomy" id="2705029"/>
    <lineage>
        <taxon>Bacteria</taxon>
        <taxon>Bacillati</taxon>
        <taxon>Actinomycetota</taxon>
        <taxon>Actinomycetes</taxon>
        <taxon>Kitasatosporales</taxon>
        <taxon>Streptomycetaceae</taxon>
        <taxon>Streptomyces</taxon>
    </lineage>
</organism>
<dbReference type="InterPro" id="IPR023404">
    <property type="entry name" value="rSAM_horseshoe"/>
</dbReference>
<dbReference type="GO" id="GO:0051539">
    <property type="term" value="F:4 iron, 4 sulfur cluster binding"/>
    <property type="evidence" value="ECO:0007669"/>
    <property type="project" value="UniProtKB-KW"/>
</dbReference>
<dbReference type="SUPFAM" id="SSF102114">
    <property type="entry name" value="Radical SAM enzymes"/>
    <property type="match status" value="1"/>
</dbReference>
<dbReference type="SFLD" id="SFLDG01082">
    <property type="entry name" value="B12-binding_domain_containing"/>
    <property type="match status" value="1"/>
</dbReference>
<comment type="cofactor">
    <cofactor evidence="1">
        <name>[4Fe-4S] cluster</name>
        <dbReference type="ChEBI" id="CHEBI:49883"/>
    </cofactor>
</comment>
<name>A0A6A0B300_9ACTN</name>
<dbReference type="Pfam" id="PF02310">
    <property type="entry name" value="B12-binding"/>
    <property type="match status" value="1"/>
</dbReference>
<protein>
    <submittedName>
        <fullName evidence="8">Radical SAM protein</fullName>
    </submittedName>
</protein>
<dbReference type="Gene3D" id="3.80.30.20">
    <property type="entry name" value="tm_1862 like domain"/>
    <property type="match status" value="1"/>
</dbReference>
<dbReference type="InterPro" id="IPR034466">
    <property type="entry name" value="Methyltransferase_Class_B"/>
</dbReference>
<feature type="domain" description="Radical SAM core" evidence="7">
    <location>
        <begin position="210"/>
        <end position="452"/>
    </location>
</feature>
<comment type="caution">
    <text evidence="8">The sequence shown here is derived from an EMBL/GenBank/DDBJ whole genome shotgun (WGS) entry which is preliminary data.</text>
</comment>
<evidence type="ECO:0000259" key="6">
    <source>
        <dbReference type="PROSITE" id="PS51332"/>
    </source>
</evidence>
<dbReference type="GO" id="GO:0003824">
    <property type="term" value="F:catalytic activity"/>
    <property type="evidence" value="ECO:0007669"/>
    <property type="project" value="InterPro"/>
</dbReference>
<proteinExistence type="predicted"/>
<accession>A0A6A0B300</accession>